<keyword evidence="6" id="KW-0067">ATP-binding</keyword>
<dbReference type="InterPro" id="IPR011009">
    <property type="entry name" value="Kinase-like_dom_sf"/>
</dbReference>
<dbReference type="Gene3D" id="3.30.200.20">
    <property type="entry name" value="Phosphorylase Kinase, domain 1"/>
    <property type="match status" value="1"/>
</dbReference>
<dbReference type="PANTHER" id="PTHR43289:SF6">
    <property type="entry name" value="SERINE_THREONINE-PROTEIN KINASE NEKL-3"/>
    <property type="match status" value="1"/>
</dbReference>
<dbReference type="Proteomes" id="UP000245697">
    <property type="component" value="Unassembled WGS sequence"/>
</dbReference>
<dbReference type="EMBL" id="QGGR01000004">
    <property type="protein sequence ID" value="PWK49518.1"/>
    <property type="molecule type" value="Genomic_DNA"/>
</dbReference>
<organism evidence="10 11">
    <name type="scientific">Actinoplanes xinjiangensis</name>
    <dbReference type="NCBI Taxonomy" id="512350"/>
    <lineage>
        <taxon>Bacteria</taxon>
        <taxon>Bacillati</taxon>
        <taxon>Actinomycetota</taxon>
        <taxon>Actinomycetes</taxon>
        <taxon>Micromonosporales</taxon>
        <taxon>Micromonosporaceae</taxon>
        <taxon>Actinoplanes</taxon>
    </lineage>
</organism>
<feature type="compositionally biased region" description="Pro residues" evidence="7">
    <location>
        <begin position="445"/>
        <end position="454"/>
    </location>
</feature>
<reference evidence="10 11" key="1">
    <citation type="submission" date="2018-05" db="EMBL/GenBank/DDBJ databases">
        <title>Genomic Encyclopedia of Archaeal and Bacterial Type Strains, Phase II (KMG-II): from individual species to whole genera.</title>
        <authorList>
            <person name="Goeker M."/>
        </authorList>
    </citation>
    <scope>NUCLEOTIDE SEQUENCE [LARGE SCALE GENOMIC DNA]</scope>
    <source>
        <strain evidence="10 11">DSM 45184</strain>
    </source>
</reference>
<evidence type="ECO:0000256" key="5">
    <source>
        <dbReference type="ARBA" id="ARBA00022777"/>
    </source>
</evidence>
<dbReference type="Pfam" id="PF00069">
    <property type="entry name" value="Pkinase"/>
    <property type="match status" value="1"/>
</dbReference>
<feature type="region of interest" description="Disordered" evidence="7">
    <location>
        <begin position="385"/>
        <end position="490"/>
    </location>
</feature>
<dbReference type="FunFam" id="1.10.510.10:FF:000021">
    <property type="entry name" value="Serine/threonine protein kinase"/>
    <property type="match status" value="1"/>
</dbReference>
<dbReference type="GO" id="GO:0005524">
    <property type="term" value="F:ATP binding"/>
    <property type="evidence" value="ECO:0007669"/>
    <property type="project" value="UniProtKB-KW"/>
</dbReference>
<name>A0A316FKU2_9ACTN</name>
<dbReference type="InterPro" id="IPR000719">
    <property type="entry name" value="Prot_kinase_dom"/>
</dbReference>
<dbReference type="PROSITE" id="PS00108">
    <property type="entry name" value="PROTEIN_KINASE_ST"/>
    <property type="match status" value="1"/>
</dbReference>
<evidence type="ECO:0000256" key="6">
    <source>
        <dbReference type="ARBA" id="ARBA00022840"/>
    </source>
</evidence>
<evidence type="ECO:0000256" key="3">
    <source>
        <dbReference type="ARBA" id="ARBA00022679"/>
    </source>
</evidence>
<accession>A0A316FKU2</accession>
<keyword evidence="8" id="KW-0812">Transmembrane</keyword>
<keyword evidence="3" id="KW-0808">Transferase</keyword>
<feature type="domain" description="Protein kinase" evidence="9">
    <location>
        <begin position="12"/>
        <end position="271"/>
    </location>
</feature>
<evidence type="ECO:0000259" key="9">
    <source>
        <dbReference type="PROSITE" id="PS50011"/>
    </source>
</evidence>
<keyword evidence="11" id="KW-1185">Reference proteome</keyword>
<feature type="transmembrane region" description="Helical" evidence="8">
    <location>
        <begin position="359"/>
        <end position="380"/>
    </location>
</feature>
<gene>
    <name evidence="10" type="ORF">BC793_104191</name>
</gene>
<feature type="compositionally biased region" description="Pro residues" evidence="7">
    <location>
        <begin position="470"/>
        <end position="481"/>
    </location>
</feature>
<keyword evidence="8" id="KW-1133">Transmembrane helix</keyword>
<comment type="caution">
    <text evidence="10">The sequence shown here is derived from an EMBL/GenBank/DDBJ whole genome shotgun (WGS) entry which is preliminary data.</text>
</comment>
<evidence type="ECO:0000256" key="2">
    <source>
        <dbReference type="ARBA" id="ARBA00022527"/>
    </source>
</evidence>
<dbReference type="SUPFAM" id="SSF56112">
    <property type="entry name" value="Protein kinase-like (PK-like)"/>
    <property type="match status" value="1"/>
</dbReference>
<dbReference type="RefSeq" id="WP_109591851.1">
    <property type="nucleotide sequence ID" value="NZ_BONA01000025.1"/>
</dbReference>
<evidence type="ECO:0000256" key="7">
    <source>
        <dbReference type="SAM" id="MobiDB-lite"/>
    </source>
</evidence>
<sequence length="490" mass="50486">MLSAGSLLDNRYRLDDRVATGGMGDVWRGTDVVLGRTVAVKVLRTAMLEDPEFAARFYGEARMMAAFRHPGVVEVYDYASDGDYEGPEKVAYLVMAFVEGDPLSSRVKEGPIGVAETMAIVAQAADALHAAHENGIVHRDVKPGNLIVKPTGAVILVDFGVARSAAMTSVTGLNAIVGTALYMAPEQVAKGNLTPATDIYALGAVAYHCIAGRPPFDGDNALQVALRHLEDDPDPLPDHVPYEVRELIGRAMAKQPSDRFQSAAEFAEAAFAVAGPIDWKRLTGTSMTAPVSPARVGSGAYPAAHYPSGAYPATGYLGNQTPTAPISPAVPRPLPAQRSVAAPAPFPVSKPGQSSGQRMLMFAILGLFVLAGGLGVAFALDNDPPATQKGDGGQQEAPALPPGPAASDEASGEPSPSAEEETVVKPSVSKTRKPSASASASSSPSPSPSSPSPSPSSSSPSPAKSSESPTPDPDPSTPDIPPIVGIGLGT</sequence>
<keyword evidence="8" id="KW-0472">Membrane</keyword>
<evidence type="ECO:0000256" key="4">
    <source>
        <dbReference type="ARBA" id="ARBA00022741"/>
    </source>
</evidence>
<evidence type="ECO:0000256" key="8">
    <source>
        <dbReference type="SAM" id="Phobius"/>
    </source>
</evidence>
<feature type="compositionally biased region" description="Low complexity" evidence="7">
    <location>
        <begin position="455"/>
        <end position="469"/>
    </location>
</feature>
<dbReference type="PANTHER" id="PTHR43289">
    <property type="entry name" value="MITOGEN-ACTIVATED PROTEIN KINASE KINASE KINASE 20-RELATED"/>
    <property type="match status" value="1"/>
</dbReference>
<feature type="compositionally biased region" description="Low complexity" evidence="7">
    <location>
        <begin position="405"/>
        <end position="417"/>
    </location>
</feature>
<dbReference type="EC" id="2.7.11.1" evidence="1"/>
<dbReference type="SMART" id="SM00220">
    <property type="entry name" value="S_TKc"/>
    <property type="match status" value="1"/>
</dbReference>
<dbReference type="PROSITE" id="PS50011">
    <property type="entry name" value="PROTEIN_KINASE_DOM"/>
    <property type="match status" value="1"/>
</dbReference>
<keyword evidence="2" id="KW-0723">Serine/threonine-protein kinase</keyword>
<evidence type="ECO:0000313" key="10">
    <source>
        <dbReference type="EMBL" id="PWK49518.1"/>
    </source>
</evidence>
<keyword evidence="4" id="KW-0547">Nucleotide-binding</keyword>
<evidence type="ECO:0000256" key="1">
    <source>
        <dbReference type="ARBA" id="ARBA00012513"/>
    </source>
</evidence>
<dbReference type="OrthoDB" id="308915at2"/>
<dbReference type="InterPro" id="IPR008271">
    <property type="entry name" value="Ser/Thr_kinase_AS"/>
</dbReference>
<protein>
    <recommendedName>
        <fullName evidence="1">non-specific serine/threonine protein kinase</fullName>
        <ecNumber evidence="1">2.7.11.1</ecNumber>
    </recommendedName>
</protein>
<evidence type="ECO:0000313" key="11">
    <source>
        <dbReference type="Proteomes" id="UP000245697"/>
    </source>
</evidence>
<keyword evidence="5 10" id="KW-0418">Kinase</keyword>
<dbReference type="GO" id="GO:0004674">
    <property type="term" value="F:protein serine/threonine kinase activity"/>
    <property type="evidence" value="ECO:0007669"/>
    <property type="project" value="UniProtKB-KW"/>
</dbReference>
<feature type="compositionally biased region" description="Low complexity" evidence="7">
    <location>
        <begin position="434"/>
        <end position="444"/>
    </location>
</feature>
<dbReference type="CDD" id="cd14014">
    <property type="entry name" value="STKc_PknB_like"/>
    <property type="match status" value="1"/>
</dbReference>
<dbReference type="Gene3D" id="1.10.510.10">
    <property type="entry name" value="Transferase(Phosphotransferase) domain 1"/>
    <property type="match status" value="1"/>
</dbReference>
<proteinExistence type="predicted"/>
<dbReference type="AlphaFoldDB" id="A0A316FKU2"/>